<keyword evidence="5 10" id="KW-0863">Zinc-finger</keyword>
<dbReference type="GO" id="GO:0071596">
    <property type="term" value="P:ubiquitin-dependent protein catabolic process via the N-end rule pathway"/>
    <property type="evidence" value="ECO:0007669"/>
    <property type="project" value="UniProtKB-UniRule"/>
</dbReference>
<evidence type="ECO:0000313" key="13">
    <source>
        <dbReference type="Proteomes" id="UP000182334"/>
    </source>
</evidence>
<keyword evidence="7 10" id="KW-0862">Zinc</keyword>
<organism evidence="12 13">
    <name type="scientific">Sungouiella intermedia</name>
    <dbReference type="NCBI Taxonomy" id="45354"/>
    <lineage>
        <taxon>Eukaryota</taxon>
        <taxon>Fungi</taxon>
        <taxon>Dikarya</taxon>
        <taxon>Ascomycota</taxon>
        <taxon>Saccharomycotina</taxon>
        <taxon>Pichiomycetes</taxon>
        <taxon>Metschnikowiaceae</taxon>
        <taxon>Sungouiella</taxon>
    </lineage>
</organism>
<keyword evidence="6 10" id="KW-0833">Ubl conjugation pathway</keyword>
<feature type="domain" description="UBR-type" evidence="11">
    <location>
        <begin position="105"/>
        <end position="178"/>
    </location>
</feature>
<keyword evidence="3 10" id="KW-0808">Transferase</keyword>
<dbReference type="OrthoDB" id="26387at2759"/>
<dbReference type="InterPro" id="IPR055194">
    <property type="entry name" value="UBR1-like_WH"/>
</dbReference>
<evidence type="ECO:0000256" key="8">
    <source>
        <dbReference type="ARBA" id="ARBA00046341"/>
    </source>
</evidence>
<dbReference type="Gene3D" id="1.10.10.2670">
    <property type="entry name" value="E3 ubiquitin-protein ligase"/>
    <property type="match status" value="1"/>
</dbReference>
<gene>
    <name evidence="12" type="ORF">SAMEA4029010_CIC11G00000002422</name>
</gene>
<dbReference type="EMBL" id="LT635761">
    <property type="protein sequence ID" value="SGZ56964.1"/>
    <property type="molecule type" value="Genomic_DNA"/>
</dbReference>
<accession>A0A1L0DK86</accession>
<comment type="catalytic activity">
    <reaction evidence="1 10">
        <text>S-ubiquitinyl-[E2 ubiquitin-conjugating enzyme]-L-cysteine + [acceptor protein]-L-lysine = [E2 ubiquitin-conjugating enzyme]-L-cysteine + N(6)-ubiquitinyl-[acceptor protein]-L-lysine.</text>
        <dbReference type="EC" id="2.3.2.27"/>
    </reaction>
</comment>
<dbReference type="Pfam" id="PF18995">
    <property type="entry name" value="PRT6_C"/>
    <property type="match status" value="1"/>
</dbReference>
<protein>
    <recommendedName>
        <fullName evidence="10">E3 ubiquitin-protein ligase</fullName>
        <ecNumber evidence="10">2.3.2.27</ecNumber>
    </recommendedName>
</protein>
<evidence type="ECO:0000256" key="7">
    <source>
        <dbReference type="ARBA" id="ARBA00022833"/>
    </source>
</evidence>
<dbReference type="InterPro" id="IPR039164">
    <property type="entry name" value="UBR1-like"/>
</dbReference>
<name>A0A1L0DK86_9ASCO</name>
<dbReference type="InterPro" id="IPR036390">
    <property type="entry name" value="WH_DNA-bd_sf"/>
</dbReference>
<dbReference type="InterPro" id="IPR003126">
    <property type="entry name" value="Znf_UBR"/>
</dbReference>
<dbReference type="GO" id="GO:0061630">
    <property type="term" value="F:ubiquitin protein ligase activity"/>
    <property type="evidence" value="ECO:0007669"/>
    <property type="project" value="UniProtKB-UniRule"/>
</dbReference>
<dbReference type="Proteomes" id="UP000182334">
    <property type="component" value="Chromosome VI"/>
</dbReference>
<dbReference type="Pfam" id="PF22960">
    <property type="entry name" value="WHD_UBR1"/>
    <property type="match status" value="1"/>
</dbReference>
<evidence type="ECO:0000256" key="4">
    <source>
        <dbReference type="ARBA" id="ARBA00022723"/>
    </source>
</evidence>
<dbReference type="PANTHER" id="PTHR21497">
    <property type="entry name" value="UBIQUITIN LIGASE E3 ALPHA-RELATED"/>
    <property type="match status" value="1"/>
</dbReference>
<dbReference type="PANTHER" id="PTHR21497:SF24">
    <property type="entry name" value="E3 UBIQUITIN-PROTEIN LIGASE UBR1"/>
    <property type="match status" value="1"/>
</dbReference>
<evidence type="ECO:0000256" key="3">
    <source>
        <dbReference type="ARBA" id="ARBA00022679"/>
    </source>
</evidence>
<dbReference type="CDD" id="cd19672">
    <property type="entry name" value="UBR-box_UBR1_like"/>
    <property type="match status" value="1"/>
</dbReference>
<dbReference type="GO" id="GO:0005737">
    <property type="term" value="C:cytoplasm"/>
    <property type="evidence" value="ECO:0007669"/>
    <property type="project" value="TreeGrafter"/>
</dbReference>
<comment type="function">
    <text evidence="10">Ubiquitin ligase protein which is a component of the N-end rule pathway. Recognizes and binds to proteins bearing specific N-terminal residues that are destabilizing according to the N-end rule, leading to their ubiquitination and subsequent degradation.</text>
</comment>
<sequence length="1892" mass="218748">MMHDLRFDTVLKRFLIDLPTFHDYQLTEEAKKDIRRALFVSLSNNGQCLEWLFPQLFSCNTDREVAIETLENDLNWLYSEYYSNVSKSRDPTHNTHNHHAFHSNSPCARIFRRGEPIFKCLTCGFDETCALCSHCYQPENHKDHAVHITICQRENGGVCDCGDPEAWVSPFLCKYALEDGSYTNFSSREVPEELQYSFFRTIEIFLDYVIDVMSQADLQFYSPWEVATNPEKYSANCNLDPKKYGYETLNDSNYDKPSEKYSLIAYNDQVRHFRDAVQRIHLASKKVPEFATMVAEKVQNHGRATVIRSRDVSLLFDRQKTLSATGLASCIRNARDEFREDMCHEMILWLGSLTESEVFKSNDTLKNLFCRAFCCRWDKGLLTNLSNHQGEYCRGKLDSYFLIPKVDCCTNLSLQKQHWSFTPSLWNLPQQICEDCNYNLSLDDYQLDSGHLGSRFQYMVYLDIRFWKSIRMFLHDMYATSLITNLTFKGIISCQYVDIYPTIADMFLTLDGEPEVNIMCTLSTQLFTCPSNSTSIIAHGDVSRIFSSIYNFLKTGQIKSSSSLPLDDNKILMSSLKNRRWGQIFFDIGYILSRGKDRELILTNSIIPMACDILSLFQGRPVMKRERESHVEYESSDYTAFFHAIPVIFQFAEYIAHSVTNLDPAEREKISHNAISCVTNYLLQLEVWDHEGILTDYNDVDYGQRSIDVDSGDQDFKVSLLHPIHSFLSWLIEFSNFDSLDKMLSIFKDSYHTYCLANRVSEVADYDFSRIFEYPVRTVVLSSQIKSGFWVRNGFSVRSQLQLYKNTGLREQGYMRDLFLIQVFMISSDYNTVSDLFLKRWLLSEGWITNTDNSKVAYDLNILPYILEECLSFFIHVLTEDVFLRHLSSEETTHLRVKNEIIHNLCFGPMSFSRLSSQIPEHISSEKRFDMILEELTNFKKPKTSKDTGTYSLKEQYLDEIDPYYFNYSANKKDDAIKFVKDRVTKSTTNHFHEAVIKPKRRNATELGIYRHLGNFTTSRSFVEFLIRTLKFIFDEGVHKMDGLLETTLHLIHICSMEEMIDTELCGTFFARFCDISQTFQTSLAIQLYHIISIDDFKAHHSKIREIFKVLDKKHHTLVKILSGTCNDFNPSKLELVTEEGVCENELERKKRVAKERQAKLMAKFKKQQSLFIKKNNFCTDCSDTEMEELEEEGWKFPDPHCILCQDTAQDAGPFGIITFISKSSEFRDVPFDDPYWFLKSFSDHSNLNETENEHYVPEHHSEKWEHYMKKIDEDYVIGPGFSNQRLVHNKLVSLTCGHGMHFNCYMQFLYSSRTRLSQITRNTPDSIEHREFLCPLCKAINNMFIPILWSSNDRSLERFITPSTVPNIFDGLLSQKIHENEWLKEFCRTASADLEQISILTPSAKEMINSESTASTIQFRTLLSNMFHILSSLTFPQIFKADSPDILINSIKSTEISLRGVSSHSALLVDQISNNTLINLRALNEFRITSLLMKISNWLQLPSNRPDAHVKILANLFALSSDSFNSSILNLDFFSLLVNIFPLPSTGFSFNAILSACFTGSIIQNLYLISTEIVSHKFYLEGDYNILDVPFSEMITEADAQRVLTLFKKFVLPAHDISLYAGIVSDPKFGYVLFSMLMKSINPFLRQSAIYAYVCCSNMEGVRLGQSLDQVFESDALCQFLNLPTLSESLCRLCSTSSKEELPFEAKKLSSFLMYIKRSAAKVSKEDHDIRKTIEYPGIVRLAKLPERLDNFFTRYYYLDKYNNPNLSIENPAICLFCCEVVDVQKGAIGSDFGQCTTHYLKECSNSVGIFLLPKERCLYLIHKNGGSFHDEPYLDQHGEIPGENKKGKTVYLLKERYDDFTRNVWLQHNVPNYIVRKLDSVIDAGGWETL</sequence>
<keyword evidence="13" id="KW-1185">Reference proteome</keyword>
<dbReference type="GO" id="GO:0016567">
    <property type="term" value="P:protein ubiquitination"/>
    <property type="evidence" value="ECO:0007669"/>
    <property type="project" value="UniProtKB-UniRule"/>
</dbReference>
<dbReference type="EC" id="2.3.2.27" evidence="10"/>
<dbReference type="PROSITE" id="PS51157">
    <property type="entry name" value="ZF_UBR"/>
    <property type="match status" value="1"/>
</dbReference>
<evidence type="ECO:0000256" key="10">
    <source>
        <dbReference type="RuleBase" id="RU366018"/>
    </source>
</evidence>
<comment type="similarity">
    <text evidence="8 10">Belongs to the E3 ubiquitin-protein ligase UBR1-like family.</text>
</comment>
<evidence type="ECO:0000256" key="2">
    <source>
        <dbReference type="ARBA" id="ARBA00004906"/>
    </source>
</evidence>
<dbReference type="GO" id="GO:0008270">
    <property type="term" value="F:zinc ion binding"/>
    <property type="evidence" value="ECO:0007669"/>
    <property type="project" value="UniProtKB-UniRule"/>
</dbReference>
<evidence type="ECO:0000256" key="9">
    <source>
        <dbReference type="PROSITE-ProRule" id="PRU00508"/>
    </source>
</evidence>
<dbReference type="Pfam" id="PF02207">
    <property type="entry name" value="zf-UBR"/>
    <property type="match status" value="1"/>
</dbReference>
<dbReference type="SUPFAM" id="SSF46785">
    <property type="entry name" value="Winged helix' DNA-binding domain"/>
    <property type="match status" value="1"/>
</dbReference>
<evidence type="ECO:0000259" key="11">
    <source>
        <dbReference type="PROSITE" id="PS51157"/>
    </source>
</evidence>
<dbReference type="Gene3D" id="2.10.110.30">
    <property type="match status" value="1"/>
</dbReference>
<dbReference type="UniPathway" id="UPA00143"/>
<evidence type="ECO:0000256" key="5">
    <source>
        <dbReference type="ARBA" id="ARBA00022771"/>
    </source>
</evidence>
<keyword evidence="4 10" id="KW-0479">Metal-binding</keyword>
<feature type="zinc finger region" description="UBR-type" evidence="9">
    <location>
        <begin position="105"/>
        <end position="178"/>
    </location>
</feature>
<evidence type="ECO:0000256" key="6">
    <source>
        <dbReference type="ARBA" id="ARBA00022786"/>
    </source>
</evidence>
<proteinExistence type="inferred from homology"/>
<dbReference type="InterPro" id="IPR042065">
    <property type="entry name" value="E3_ELL-like"/>
</dbReference>
<dbReference type="GO" id="GO:0000151">
    <property type="term" value="C:ubiquitin ligase complex"/>
    <property type="evidence" value="ECO:0007669"/>
    <property type="project" value="TreeGrafter"/>
</dbReference>
<reference evidence="12 13" key="1">
    <citation type="submission" date="2016-10" db="EMBL/GenBank/DDBJ databases">
        <authorList>
            <person name="de Groot N.N."/>
        </authorList>
    </citation>
    <scope>NUCLEOTIDE SEQUENCE [LARGE SCALE GENOMIC DNA]</scope>
    <source>
        <strain evidence="12 13">CBS 141442</strain>
    </source>
</reference>
<dbReference type="STRING" id="45354.A0A1L0DK86"/>
<dbReference type="SMART" id="SM00396">
    <property type="entry name" value="ZnF_UBR1"/>
    <property type="match status" value="1"/>
</dbReference>
<dbReference type="InterPro" id="IPR044046">
    <property type="entry name" value="E3_ligase_UBR-like_C"/>
</dbReference>
<evidence type="ECO:0000256" key="1">
    <source>
        <dbReference type="ARBA" id="ARBA00000900"/>
    </source>
</evidence>
<comment type="pathway">
    <text evidence="2 10">Protein modification; protein ubiquitination.</text>
</comment>
<evidence type="ECO:0000313" key="12">
    <source>
        <dbReference type="EMBL" id="SGZ56964.1"/>
    </source>
</evidence>
<dbReference type="FunFam" id="2.10.110.30:FF:000002">
    <property type="entry name" value="Putative e3 ubiquitin-protein ligase ubr3"/>
    <property type="match status" value="1"/>
</dbReference>